<dbReference type="SMART" id="SM00855">
    <property type="entry name" value="PGAM"/>
    <property type="match status" value="1"/>
</dbReference>
<dbReference type="Proteomes" id="UP000597989">
    <property type="component" value="Unassembled WGS sequence"/>
</dbReference>
<reference evidence="2 3" key="1">
    <citation type="journal article" date="2014" name="Int. J. Syst. Evol. Microbiol.">
        <title>Complete genome sequence of Corynebacterium casei LMG S-19264T (=DSM 44701T), isolated from a smear-ripened cheese.</title>
        <authorList>
            <consortium name="US DOE Joint Genome Institute (JGI-PGF)"/>
            <person name="Walter F."/>
            <person name="Albersmeier A."/>
            <person name="Kalinowski J."/>
            <person name="Ruckert C."/>
        </authorList>
    </citation>
    <scope>NUCLEOTIDE SEQUENCE [LARGE SCALE GENOMIC DNA]</scope>
    <source>
        <strain evidence="2 3">CGMCC 4.7206</strain>
    </source>
</reference>
<dbReference type="EMBL" id="BMMT01000010">
    <property type="protein sequence ID" value="GGI90997.1"/>
    <property type="molecule type" value="Genomic_DNA"/>
</dbReference>
<sequence length="254" mass="26002">MVTGGFAARARMGAGRVLVVAGVGLPSADVATLILLRHARSAANGAGTLAGRTAGVGLDDAGAAQAAGLPERLAGVPVERIVVSPLQRCRETVAGLARVRGLTPVVEEALTEVDYGEWTGRKLSELVEEPLWKVVQQHPSAVVFPGGEGLAQVQARAVAAVRAVDRSLPVDAVWVACTHGDVIKSVLADALGLHLDAFQRIVVDPCSVSVVRYTETRPFVLRVNDTGGDVSGLLPPREAASDAVVGGSTGSGGA</sequence>
<dbReference type="Proteomes" id="UP001500220">
    <property type="component" value="Unassembled WGS sequence"/>
</dbReference>
<dbReference type="Gene3D" id="3.40.50.1240">
    <property type="entry name" value="Phosphoglycerate mutase-like"/>
    <property type="match status" value="1"/>
</dbReference>
<reference evidence="1 4" key="2">
    <citation type="journal article" date="2019" name="Int. J. Syst. Evol. Microbiol.">
        <title>The Global Catalogue of Microorganisms (GCM) 10K type strain sequencing project: providing services to taxonomists for standard genome sequencing and annotation.</title>
        <authorList>
            <consortium name="The Broad Institute Genomics Platform"/>
            <consortium name="The Broad Institute Genome Sequencing Center for Infectious Disease"/>
            <person name="Wu L."/>
            <person name="Ma J."/>
        </authorList>
    </citation>
    <scope>NUCLEOTIDE SEQUENCE [LARGE SCALE GENOMIC DNA]</scope>
    <source>
        <strain evidence="1 4">JCM 10664</strain>
    </source>
</reference>
<dbReference type="InterPro" id="IPR013078">
    <property type="entry name" value="His_Pase_superF_clade-1"/>
</dbReference>
<dbReference type="EMBL" id="BAAAHC010000013">
    <property type="protein sequence ID" value="GAA0529486.1"/>
    <property type="molecule type" value="Genomic_DNA"/>
</dbReference>
<dbReference type="InterPro" id="IPR022492">
    <property type="entry name" value="Phosphomutase_MSMEG4193_put"/>
</dbReference>
<dbReference type="GO" id="GO:0016791">
    <property type="term" value="F:phosphatase activity"/>
    <property type="evidence" value="ECO:0007669"/>
    <property type="project" value="TreeGrafter"/>
</dbReference>
<dbReference type="GO" id="GO:0005737">
    <property type="term" value="C:cytoplasm"/>
    <property type="evidence" value="ECO:0007669"/>
    <property type="project" value="TreeGrafter"/>
</dbReference>
<organism evidence="2 3">
    <name type="scientific">Saccharopolyspora thermophila</name>
    <dbReference type="NCBI Taxonomy" id="89367"/>
    <lineage>
        <taxon>Bacteria</taxon>
        <taxon>Bacillati</taxon>
        <taxon>Actinomycetota</taxon>
        <taxon>Actinomycetes</taxon>
        <taxon>Pseudonocardiales</taxon>
        <taxon>Pseudonocardiaceae</taxon>
        <taxon>Saccharopolyspora</taxon>
    </lineage>
</organism>
<reference evidence="1" key="4">
    <citation type="submission" date="2023-12" db="EMBL/GenBank/DDBJ databases">
        <authorList>
            <person name="Sun Q."/>
            <person name="Inoue M."/>
        </authorList>
    </citation>
    <scope>NUCLEOTIDE SEQUENCE</scope>
    <source>
        <strain evidence="1">JCM 10664</strain>
    </source>
</reference>
<evidence type="ECO:0000313" key="1">
    <source>
        <dbReference type="EMBL" id="GAA0529486.1"/>
    </source>
</evidence>
<evidence type="ECO:0000313" key="2">
    <source>
        <dbReference type="EMBL" id="GGI90997.1"/>
    </source>
</evidence>
<protein>
    <submittedName>
        <fullName evidence="1">Histidine phosphatase family protein</fullName>
    </submittedName>
    <submittedName>
        <fullName evidence="2">Phosphoglycerate mutase</fullName>
    </submittedName>
</protein>
<dbReference type="InterPro" id="IPR029033">
    <property type="entry name" value="His_PPase_superfam"/>
</dbReference>
<evidence type="ECO:0000313" key="3">
    <source>
        <dbReference type="Proteomes" id="UP000597989"/>
    </source>
</evidence>
<dbReference type="InterPro" id="IPR050275">
    <property type="entry name" value="PGM_Phosphatase"/>
</dbReference>
<dbReference type="PANTHER" id="PTHR48100">
    <property type="entry name" value="BROAD-SPECIFICITY PHOSPHATASE YOR283W-RELATED"/>
    <property type="match status" value="1"/>
</dbReference>
<dbReference type="NCBIfam" id="TIGR03848">
    <property type="entry name" value="MSMEG_4193"/>
    <property type="match status" value="1"/>
</dbReference>
<dbReference type="Pfam" id="PF00300">
    <property type="entry name" value="His_Phos_1"/>
    <property type="match status" value="1"/>
</dbReference>
<name>A0A917JY52_9PSEU</name>
<reference evidence="2" key="3">
    <citation type="submission" date="2020-09" db="EMBL/GenBank/DDBJ databases">
        <authorList>
            <person name="Sun Q."/>
            <person name="Zhou Y."/>
        </authorList>
    </citation>
    <scope>NUCLEOTIDE SEQUENCE</scope>
    <source>
        <strain evidence="2">CGMCC 4.7206</strain>
    </source>
</reference>
<gene>
    <name evidence="1" type="ORF">GCM10009545_34880</name>
    <name evidence="2" type="ORF">GCM10011581_30040</name>
</gene>
<proteinExistence type="predicted"/>
<dbReference type="SUPFAM" id="SSF53254">
    <property type="entry name" value="Phosphoglycerate mutase-like"/>
    <property type="match status" value="1"/>
</dbReference>
<dbReference type="PANTHER" id="PTHR48100:SF2">
    <property type="entry name" value="CONSERVED PROTEIN"/>
    <property type="match status" value="1"/>
</dbReference>
<accession>A0A917JY52</accession>
<comment type="caution">
    <text evidence="2">The sequence shown here is derived from an EMBL/GenBank/DDBJ whole genome shotgun (WGS) entry which is preliminary data.</text>
</comment>
<dbReference type="AlphaFoldDB" id="A0A917JY52"/>
<keyword evidence="4" id="KW-1185">Reference proteome</keyword>
<evidence type="ECO:0000313" key="4">
    <source>
        <dbReference type="Proteomes" id="UP001500220"/>
    </source>
</evidence>
<dbReference type="CDD" id="cd07067">
    <property type="entry name" value="HP_PGM_like"/>
    <property type="match status" value="1"/>
</dbReference>